<evidence type="ECO:0000256" key="1">
    <source>
        <dbReference type="SAM" id="MobiDB-lite"/>
    </source>
</evidence>
<dbReference type="GO" id="GO:0005886">
    <property type="term" value="C:plasma membrane"/>
    <property type="evidence" value="ECO:0007669"/>
    <property type="project" value="TreeGrafter"/>
</dbReference>
<proteinExistence type="predicted"/>
<gene>
    <name evidence="2" type="ORF">GSONMT00014752001</name>
</gene>
<reference evidence="2" key="2">
    <citation type="submission" date="2014-03" db="EMBL/GenBank/DDBJ databases">
        <authorList>
            <person name="Genoscope - CEA"/>
        </authorList>
    </citation>
    <scope>NUCLEOTIDE SEQUENCE</scope>
</reference>
<evidence type="ECO:0000313" key="3">
    <source>
        <dbReference type="Proteomes" id="UP000193380"/>
    </source>
</evidence>
<dbReference type="EMBL" id="FR904987">
    <property type="protein sequence ID" value="CDQ74640.1"/>
    <property type="molecule type" value="Genomic_DNA"/>
</dbReference>
<evidence type="ECO:0000313" key="2">
    <source>
        <dbReference type="EMBL" id="CDQ74640.1"/>
    </source>
</evidence>
<dbReference type="PANTHER" id="PTHR45943">
    <property type="entry name" value="E3 UBIQUITIN-PROTEIN LIGASE MYCBP2"/>
    <property type="match status" value="1"/>
</dbReference>
<accession>A0A060XCQ4</accession>
<feature type="region of interest" description="Disordered" evidence="1">
    <location>
        <begin position="82"/>
        <end position="109"/>
    </location>
</feature>
<dbReference type="PANTHER" id="PTHR45943:SF1">
    <property type="entry name" value="E3 UBIQUITIN-PROTEIN LIGASE MYCBP2"/>
    <property type="match status" value="1"/>
</dbReference>
<feature type="compositionally biased region" description="Low complexity" evidence="1">
    <location>
        <begin position="155"/>
        <end position="164"/>
    </location>
</feature>
<reference evidence="2" key="1">
    <citation type="journal article" date="2014" name="Nat. Commun.">
        <title>The rainbow trout genome provides novel insights into evolution after whole-genome duplication in vertebrates.</title>
        <authorList>
            <person name="Berthelot C."/>
            <person name="Brunet F."/>
            <person name="Chalopin D."/>
            <person name="Juanchich A."/>
            <person name="Bernard M."/>
            <person name="Noel B."/>
            <person name="Bento P."/>
            <person name="Da Silva C."/>
            <person name="Labadie K."/>
            <person name="Alberti A."/>
            <person name="Aury J.M."/>
            <person name="Louis A."/>
            <person name="Dehais P."/>
            <person name="Bardou P."/>
            <person name="Montfort J."/>
            <person name="Klopp C."/>
            <person name="Cabau C."/>
            <person name="Gaspin C."/>
            <person name="Thorgaard G.H."/>
            <person name="Boussaha M."/>
            <person name="Quillet E."/>
            <person name="Guyomard R."/>
            <person name="Galiana D."/>
            <person name="Bobe J."/>
            <person name="Volff J.N."/>
            <person name="Genet C."/>
            <person name="Wincker P."/>
            <person name="Jaillon O."/>
            <person name="Roest Crollius H."/>
            <person name="Guiguen Y."/>
        </authorList>
    </citation>
    <scope>NUCLEOTIDE SEQUENCE [LARGE SCALE GENOMIC DNA]</scope>
</reference>
<protein>
    <recommendedName>
        <fullName evidence="4">E3 ubiquitin-protein ligase MYCBP2</fullName>
    </recommendedName>
</protein>
<dbReference type="STRING" id="8022.A0A060XCQ4"/>
<dbReference type="GO" id="GO:0061630">
    <property type="term" value="F:ubiquitin protein ligase activity"/>
    <property type="evidence" value="ECO:0007669"/>
    <property type="project" value="TreeGrafter"/>
</dbReference>
<sequence>MMCAAAAAGGGILPSTSPSMRIGIRVISGVGDDFSSIGMGSCQTPGTQSDCRSRYQLLLSGRALAERYRRIYTTAINDKEQGINQGRGKKTLSKKKLKRRQKVKSKVKTRTKTDNLDGAFCVPDIKLHSNPSAFNVYCNVRHCVLDWQQRESSLASQSSVQSGDSDSEEEEEYREPAIKLPKIIGIGLCGVFELIKETRFSHPSLCLRSLQALLHMLQGQQPEGFQTEPPDVLESLFQLLLETTVRSTGMNDPTGQALTALSCACLFSLVVSWGDTGKTLQAVSAILTNNGSHACQNIQVPTILNALQRSVQAVLVGKIQIQDWFGNGIKRVALMNKWVLKEVTIDEDERCLLQTDGSFLYLLCKDGLYKVGSGYSGTVRGHVYNSTSRIRNRKEKRSWLGFAQVT</sequence>
<dbReference type="GO" id="GO:0008582">
    <property type="term" value="P:regulation of synaptic assembly at neuromuscular junction"/>
    <property type="evidence" value="ECO:0007669"/>
    <property type="project" value="TreeGrafter"/>
</dbReference>
<feature type="compositionally biased region" description="Basic residues" evidence="1">
    <location>
        <begin position="87"/>
        <end position="109"/>
    </location>
</feature>
<dbReference type="GO" id="GO:0005634">
    <property type="term" value="C:nucleus"/>
    <property type="evidence" value="ECO:0007669"/>
    <property type="project" value="TreeGrafter"/>
</dbReference>
<dbReference type="AlphaFoldDB" id="A0A060XCQ4"/>
<organism evidence="2 3">
    <name type="scientific">Oncorhynchus mykiss</name>
    <name type="common">Rainbow trout</name>
    <name type="synonym">Salmo gairdneri</name>
    <dbReference type="NCBI Taxonomy" id="8022"/>
    <lineage>
        <taxon>Eukaryota</taxon>
        <taxon>Metazoa</taxon>
        <taxon>Chordata</taxon>
        <taxon>Craniata</taxon>
        <taxon>Vertebrata</taxon>
        <taxon>Euteleostomi</taxon>
        <taxon>Actinopterygii</taxon>
        <taxon>Neopterygii</taxon>
        <taxon>Teleostei</taxon>
        <taxon>Protacanthopterygii</taxon>
        <taxon>Salmoniformes</taxon>
        <taxon>Salmonidae</taxon>
        <taxon>Salmoninae</taxon>
        <taxon>Oncorhynchus</taxon>
    </lineage>
</organism>
<evidence type="ECO:0008006" key="4">
    <source>
        <dbReference type="Google" id="ProtNLM"/>
    </source>
</evidence>
<dbReference type="PaxDb" id="8022-A0A060XCQ4"/>
<dbReference type="Proteomes" id="UP000193380">
    <property type="component" value="Unassembled WGS sequence"/>
</dbReference>
<feature type="region of interest" description="Disordered" evidence="1">
    <location>
        <begin position="155"/>
        <end position="174"/>
    </location>
</feature>
<dbReference type="GO" id="GO:0007411">
    <property type="term" value="P:axon guidance"/>
    <property type="evidence" value="ECO:0007669"/>
    <property type="project" value="TreeGrafter"/>
</dbReference>
<name>A0A060XCQ4_ONCMY</name>